<evidence type="ECO:0000256" key="1">
    <source>
        <dbReference type="ARBA" id="ARBA00000632"/>
    </source>
</evidence>
<comment type="subcellular location">
    <subcellularLocation>
        <location evidence="9">Host cytoplasm</location>
    </subcellularLocation>
    <text evidence="9">The endolysin is cytoplasmic, but can reach the periplasmic space with the help of the holins which disrupt the host cell membrane.</text>
</comment>
<keyword evidence="3 9" id="KW-1188">Viral release from host cell</keyword>
<dbReference type="GO" id="GO:0016998">
    <property type="term" value="P:cell wall macromolecule catabolic process"/>
    <property type="evidence" value="ECO:0007669"/>
    <property type="project" value="InterPro"/>
</dbReference>
<dbReference type="Gene3D" id="1.10.530.40">
    <property type="match status" value="1"/>
</dbReference>
<protein>
    <recommendedName>
        <fullName evidence="9">Endolysin</fullName>
        <ecNumber evidence="9">3.2.1.17</ecNumber>
    </recommendedName>
    <alternativeName>
        <fullName evidence="9">Lysis protein</fullName>
    </alternativeName>
    <alternativeName>
        <fullName evidence="9">Lysozyme</fullName>
    </alternativeName>
    <alternativeName>
        <fullName evidence="9">Muramidase</fullName>
    </alternativeName>
</protein>
<evidence type="ECO:0000256" key="8">
    <source>
        <dbReference type="ARBA" id="ARBA00023295"/>
    </source>
</evidence>
<keyword evidence="9" id="KW-1035">Host cytoplasm</keyword>
<organism evidence="11">
    <name type="scientific">Myoviridae sp. ctVDo27</name>
    <dbReference type="NCBI Taxonomy" id="2823548"/>
    <lineage>
        <taxon>Viruses</taxon>
        <taxon>Duplodnaviria</taxon>
        <taxon>Heunggongvirae</taxon>
        <taxon>Uroviricota</taxon>
        <taxon>Caudoviricetes</taxon>
    </lineage>
</organism>
<dbReference type="HAMAP" id="MF_04110">
    <property type="entry name" value="ENDOLYSIN_T4"/>
    <property type="match status" value="1"/>
</dbReference>
<keyword evidence="6 9" id="KW-0204">Cytolysis</keyword>
<dbReference type="Pfam" id="PF00959">
    <property type="entry name" value="Phage_lysozyme"/>
    <property type="match status" value="1"/>
</dbReference>
<dbReference type="PANTHER" id="PTHR38107">
    <property type="match status" value="1"/>
</dbReference>
<proteinExistence type="inferred from homology"/>
<dbReference type="InterPro" id="IPR034690">
    <property type="entry name" value="Endolysin_T4_type"/>
</dbReference>
<reference evidence="11" key="1">
    <citation type="journal article" date="2021" name="Proc. Natl. Acad. Sci. U.S.A.">
        <title>A Catalog of Tens of Thousands of Viruses from Human Metagenomes Reveals Hidden Associations with Chronic Diseases.</title>
        <authorList>
            <person name="Tisza M.J."/>
            <person name="Buck C.B."/>
        </authorList>
    </citation>
    <scope>NUCLEOTIDE SEQUENCE</scope>
    <source>
        <strain evidence="11">CtVDo27</strain>
    </source>
</reference>
<comment type="catalytic activity">
    <reaction evidence="1 9 10">
        <text>Hydrolysis of (1-&gt;4)-beta-linkages between N-acetylmuramic acid and N-acetyl-D-glucosamine residues in a peptidoglycan and between N-acetyl-D-glucosamine residues in chitodextrins.</text>
        <dbReference type="EC" id="3.2.1.17"/>
    </reaction>
</comment>
<evidence type="ECO:0000256" key="7">
    <source>
        <dbReference type="ARBA" id="ARBA00023142"/>
    </source>
</evidence>
<feature type="active site" description="Proton donor/acceptor" evidence="9">
    <location>
        <position position="45"/>
    </location>
</feature>
<dbReference type="InterPro" id="IPR023346">
    <property type="entry name" value="Lysozyme-like_dom_sf"/>
</dbReference>
<name>A0A8S5LHQ0_9CAUD</name>
<dbReference type="PANTHER" id="PTHR38107:SF4">
    <property type="entry name" value="LYSOZYME"/>
    <property type="match status" value="1"/>
</dbReference>
<keyword evidence="7 9" id="KW-0578">Host cell lysis by virus</keyword>
<evidence type="ECO:0000256" key="10">
    <source>
        <dbReference type="RuleBase" id="RU003788"/>
    </source>
</evidence>
<sequence>MNKTVKKTLAGAVCLVSVIVGKVYSDHADDLVISKQGAEIIGNEEGCRRDPYRCSAHVLTYGIGAAVTGGTMILENKRYTDEEIAEQYAKDLKKAGDCIMLYFNGADMNQNQIDALGSVVHNLGCGGARYYYDKKSGKRLKTQLYKAALDKDFMRMCNTFTNYASVNGKPHPSIMKRRIRERDLCLTPVNN</sequence>
<dbReference type="GO" id="GO:0030430">
    <property type="term" value="C:host cell cytoplasm"/>
    <property type="evidence" value="ECO:0007669"/>
    <property type="project" value="UniProtKB-SubCell"/>
</dbReference>
<dbReference type="InterPro" id="IPR002196">
    <property type="entry name" value="Glyco_hydro_24"/>
</dbReference>
<dbReference type="GO" id="GO:0009253">
    <property type="term" value="P:peptidoglycan catabolic process"/>
    <property type="evidence" value="ECO:0007669"/>
    <property type="project" value="UniProtKB-UniRule"/>
</dbReference>
<dbReference type="GO" id="GO:0042742">
    <property type="term" value="P:defense response to bacterium"/>
    <property type="evidence" value="ECO:0007669"/>
    <property type="project" value="UniProtKB-KW"/>
</dbReference>
<dbReference type="InterPro" id="IPR051018">
    <property type="entry name" value="Bacteriophage_GH24"/>
</dbReference>
<dbReference type="EMBL" id="BK014720">
    <property type="protein sequence ID" value="DAD69400.1"/>
    <property type="molecule type" value="Genomic_DNA"/>
</dbReference>
<evidence type="ECO:0000313" key="11">
    <source>
        <dbReference type="EMBL" id="DAD69400.1"/>
    </source>
</evidence>
<evidence type="ECO:0000256" key="5">
    <source>
        <dbReference type="ARBA" id="ARBA00022801"/>
    </source>
</evidence>
<evidence type="ECO:0000256" key="4">
    <source>
        <dbReference type="ARBA" id="ARBA00022638"/>
    </source>
</evidence>
<evidence type="ECO:0000256" key="3">
    <source>
        <dbReference type="ARBA" id="ARBA00022612"/>
    </source>
</evidence>
<dbReference type="SUPFAM" id="SSF53955">
    <property type="entry name" value="Lysozyme-like"/>
    <property type="match status" value="1"/>
</dbReference>
<keyword evidence="2 9" id="KW-0929">Antimicrobial</keyword>
<keyword evidence="5 9" id="KW-0378">Hydrolase</keyword>
<keyword evidence="4 9" id="KW-0081">Bacteriolytic enzyme</keyword>
<dbReference type="CDD" id="cd16901">
    <property type="entry name" value="lyz_P1"/>
    <property type="match status" value="1"/>
</dbReference>
<dbReference type="GO" id="GO:0003796">
    <property type="term" value="F:lysozyme activity"/>
    <property type="evidence" value="ECO:0007669"/>
    <property type="project" value="UniProtKB-UniRule"/>
</dbReference>
<accession>A0A8S5LHQ0</accession>
<dbReference type="InterPro" id="IPR023347">
    <property type="entry name" value="Lysozyme_dom_sf"/>
</dbReference>
<evidence type="ECO:0000256" key="6">
    <source>
        <dbReference type="ARBA" id="ARBA00022852"/>
    </source>
</evidence>
<evidence type="ECO:0000256" key="2">
    <source>
        <dbReference type="ARBA" id="ARBA00022529"/>
    </source>
</evidence>
<keyword evidence="8 9" id="KW-0326">Glycosidase</keyword>
<dbReference type="EC" id="3.2.1.17" evidence="9"/>
<evidence type="ECO:0000256" key="9">
    <source>
        <dbReference type="HAMAP-Rule" id="MF_04110"/>
    </source>
</evidence>
<comment type="similarity">
    <text evidence="9 10">Belongs to the glycosyl hydrolase 24 family.</text>
</comment>
<comment type="function">
    <text evidence="9">Endolysin with lysozyme activity that degrades host peptidoglycans and participates with the holin and spanin proteins in the sequential events which lead to the programmed host cell lysis releasing the mature viral particles. Once the holin has permeabilized the host cell membrane, the endolysin can reach the periplasm and break down the peptidoglycan layer.</text>
</comment>
<feature type="active site" description="Proton donor/acceptor" evidence="9">
    <location>
        <position position="54"/>
    </location>
</feature>
<dbReference type="GO" id="GO:0044659">
    <property type="term" value="P:viral release from host cell by cytolysis"/>
    <property type="evidence" value="ECO:0007669"/>
    <property type="project" value="UniProtKB-UniRule"/>
</dbReference>